<organism evidence="1">
    <name type="scientific">Sarcoptes scabiei</name>
    <name type="common">Itch mite</name>
    <name type="synonym">Acarus scabiei</name>
    <dbReference type="NCBI Taxonomy" id="52283"/>
    <lineage>
        <taxon>Eukaryota</taxon>
        <taxon>Metazoa</taxon>
        <taxon>Ecdysozoa</taxon>
        <taxon>Arthropoda</taxon>
        <taxon>Chelicerata</taxon>
        <taxon>Arachnida</taxon>
        <taxon>Acari</taxon>
        <taxon>Acariformes</taxon>
        <taxon>Sarcoptiformes</taxon>
        <taxon>Astigmata</taxon>
        <taxon>Psoroptidia</taxon>
        <taxon>Sarcoptoidea</taxon>
        <taxon>Sarcoptidae</taxon>
        <taxon>Sarcoptinae</taxon>
        <taxon>Sarcoptes</taxon>
    </lineage>
</organism>
<evidence type="ECO:0000313" key="1">
    <source>
        <dbReference type="EMBL" id="KAF7494045.1"/>
    </source>
</evidence>
<dbReference type="EMBL" id="WVUK01000054">
    <property type="protein sequence ID" value="KAF7494045.1"/>
    <property type="molecule type" value="Genomic_DNA"/>
</dbReference>
<gene>
    <name evidence="1" type="ORF">SSS_553</name>
</gene>
<evidence type="ECO:0000313" key="3">
    <source>
        <dbReference type="Proteomes" id="UP000070412"/>
    </source>
</evidence>
<sequence>MSRCIRARIPLPTRINWFQSDSTVATAMSNRILLRRILVFYSTLLRFRFQIADLEASCRKSSQDPDPMHFQILSSSWLILVPAESLRISFVSFFKNRSILPFLRSSLSSKMSSSSTKMSMMFQEHQHRMCRKHRLLLTDYNSSVAHYVSMHKGENTIAYKNQLVPVRFNSGNSDGKSNSSS</sequence>
<accession>A0A834RCR2</accession>
<dbReference type="Proteomes" id="UP000070412">
    <property type="component" value="Unassembled WGS sequence"/>
</dbReference>
<keyword evidence="3" id="KW-1185">Reference proteome</keyword>
<reference evidence="1" key="2">
    <citation type="submission" date="2020-01" db="EMBL/GenBank/DDBJ databases">
        <authorList>
            <person name="Korhonen P.K.K."/>
            <person name="Guangxu M.G."/>
            <person name="Wang T.W."/>
            <person name="Stroehlein A.J.S."/>
            <person name="Young N.D."/>
            <person name="Ang C.-S.A."/>
            <person name="Fernando D.W.F."/>
            <person name="Lu H.L."/>
            <person name="Taylor S.T."/>
            <person name="Ehtesham M.E.M."/>
            <person name="Najaraj S.H.N."/>
            <person name="Harsha G.H.G."/>
            <person name="Madugundu A.M."/>
            <person name="Renuse S.R."/>
            <person name="Holt D.H."/>
            <person name="Pandey A.P."/>
            <person name="Papenfuss A.P."/>
            <person name="Gasser R.B.G."/>
            <person name="Fischer K.F."/>
        </authorList>
    </citation>
    <scope>NUCLEOTIDE SEQUENCE</scope>
    <source>
        <strain evidence="1">SSS_KF_BRIS2020</strain>
    </source>
</reference>
<reference evidence="2" key="3">
    <citation type="submission" date="2022-06" db="UniProtKB">
        <authorList>
            <consortium name="EnsemblMetazoa"/>
        </authorList>
    </citation>
    <scope>IDENTIFICATION</scope>
</reference>
<evidence type="ECO:0000313" key="2">
    <source>
        <dbReference type="EnsemblMetazoa" id="KAF7494045.1"/>
    </source>
</evidence>
<reference evidence="3" key="1">
    <citation type="journal article" date="2020" name="PLoS Negl. Trop. Dis.">
        <title>High-quality nuclear genome for Sarcoptes scabiei-A critical resource for a neglected parasite.</title>
        <authorList>
            <person name="Korhonen P.K."/>
            <person name="Gasser R.B."/>
            <person name="Ma G."/>
            <person name="Wang T."/>
            <person name="Stroehlein A.J."/>
            <person name="Young N.D."/>
            <person name="Ang C.S."/>
            <person name="Fernando D.D."/>
            <person name="Lu H.C."/>
            <person name="Taylor S."/>
            <person name="Reynolds S.L."/>
            <person name="Mofiz E."/>
            <person name="Najaraj S.H."/>
            <person name="Gowda H."/>
            <person name="Madugundu A."/>
            <person name="Renuse S."/>
            <person name="Holt D."/>
            <person name="Pandey A."/>
            <person name="Papenfuss A.T."/>
            <person name="Fischer K."/>
        </authorList>
    </citation>
    <scope>NUCLEOTIDE SEQUENCE [LARGE SCALE GENOMIC DNA]</scope>
</reference>
<dbReference type="AlphaFoldDB" id="A0A834RCR2"/>
<proteinExistence type="predicted"/>
<protein>
    <submittedName>
        <fullName evidence="1 2">Uncharacterized protein</fullName>
    </submittedName>
</protein>
<name>A0A834RCR2_SARSC</name>
<dbReference type="EnsemblMetazoa" id="SSS_553s_mrna">
    <property type="protein sequence ID" value="KAF7494045.1"/>
    <property type="gene ID" value="SSS_553"/>
</dbReference>